<name>A0A3G2HWG3_9BURK</name>
<reference evidence="2 3" key="1">
    <citation type="submission" date="2018-09" db="EMBL/GenBank/DDBJ databases">
        <title>Complete genome sequence of the hydrocarbonoclastic bacterium Alcaligenes aquatilis QD168, isolated from a crude-oil polluted marine sediment of Central Chile.</title>
        <authorList>
            <person name="Duran R.E."/>
            <person name="Barra B."/>
            <person name="Salva-Serra F."/>
            <person name="Mendez V."/>
            <person name="Moore E.R.B."/>
            <person name="Seeger M."/>
        </authorList>
    </citation>
    <scope>NUCLEOTIDE SEQUENCE [LARGE SCALE GENOMIC DNA]</scope>
    <source>
        <strain evidence="2 3">QD168</strain>
    </source>
</reference>
<dbReference type="SUPFAM" id="SSF46785">
    <property type="entry name" value="Winged helix' DNA-binding domain"/>
    <property type="match status" value="1"/>
</dbReference>
<dbReference type="InterPro" id="IPR005149">
    <property type="entry name" value="Tscrpt_reg_PadR_N"/>
</dbReference>
<dbReference type="InterPro" id="IPR036388">
    <property type="entry name" value="WH-like_DNA-bd_sf"/>
</dbReference>
<dbReference type="InterPro" id="IPR036390">
    <property type="entry name" value="WH_DNA-bd_sf"/>
</dbReference>
<protein>
    <submittedName>
        <fullName evidence="2">PadR family transcriptional regulator</fullName>
    </submittedName>
</protein>
<dbReference type="OrthoDB" id="9814826at2"/>
<proteinExistence type="predicted"/>
<evidence type="ECO:0000313" key="2">
    <source>
        <dbReference type="EMBL" id="AYN21211.1"/>
    </source>
</evidence>
<evidence type="ECO:0000313" key="3">
    <source>
        <dbReference type="Proteomes" id="UP000268070"/>
    </source>
</evidence>
<evidence type="ECO:0000259" key="1">
    <source>
        <dbReference type="Pfam" id="PF03551"/>
    </source>
</evidence>
<accession>A0A3G2HWG3</accession>
<dbReference type="Pfam" id="PF03551">
    <property type="entry name" value="PadR"/>
    <property type="match status" value="1"/>
</dbReference>
<dbReference type="PANTHER" id="PTHR43252:SF7">
    <property type="entry name" value="TRANSCRIPTIONAL REGULATOR YQJI"/>
    <property type="match status" value="1"/>
</dbReference>
<dbReference type="KEGG" id="aaqu:D3M96_12175"/>
<dbReference type="PANTHER" id="PTHR43252">
    <property type="entry name" value="TRANSCRIPTIONAL REGULATOR YQJI"/>
    <property type="match status" value="1"/>
</dbReference>
<feature type="domain" description="Transcription regulator PadR N-terminal" evidence="1">
    <location>
        <begin position="33"/>
        <end position="101"/>
    </location>
</feature>
<organism evidence="2 3">
    <name type="scientific">Alcaligenes aquatilis</name>
    <dbReference type="NCBI Taxonomy" id="323284"/>
    <lineage>
        <taxon>Bacteria</taxon>
        <taxon>Pseudomonadati</taxon>
        <taxon>Pseudomonadota</taxon>
        <taxon>Betaproteobacteria</taxon>
        <taxon>Burkholderiales</taxon>
        <taxon>Alcaligenaceae</taxon>
        <taxon>Alcaligenes</taxon>
    </lineage>
</organism>
<dbReference type="Gene3D" id="1.10.10.10">
    <property type="entry name" value="Winged helix-like DNA-binding domain superfamily/Winged helix DNA-binding domain"/>
    <property type="match status" value="1"/>
</dbReference>
<dbReference type="EMBL" id="CP032153">
    <property type="protein sequence ID" value="AYN21211.1"/>
    <property type="molecule type" value="Genomic_DNA"/>
</dbReference>
<gene>
    <name evidence="2" type="ORF">D3M96_12175</name>
</gene>
<dbReference type="Proteomes" id="UP000268070">
    <property type="component" value="Chromosome"/>
</dbReference>
<sequence>MDMKFNTVDVERMLLDMGQGRKYSARAMQLMLMVLLKEGSTHGYQLIRRFAQLSQNSYVPSAGAVYPALAYCATQGWVLIEEEGRRKMYSLTKEGQAYLQEQKEKCDYLMQSLTYRGRKLVWIRQMLAEHNSDEDLKAAQEQTGWLPEFVQVRHSLKQAMFEQSTASLARQAEVVAILEKAIAEIRNLPKESEKCSPNN</sequence>
<dbReference type="AlphaFoldDB" id="A0A3G2HWG3"/>